<evidence type="ECO:0000256" key="1">
    <source>
        <dbReference type="ARBA" id="ARBA00004651"/>
    </source>
</evidence>
<name>A0A918KRT4_9ACTN</name>
<evidence type="ECO:0000256" key="3">
    <source>
        <dbReference type="ARBA" id="ARBA00022475"/>
    </source>
</evidence>
<evidence type="ECO:0000256" key="6">
    <source>
        <dbReference type="ARBA" id="ARBA00023136"/>
    </source>
</evidence>
<gene>
    <name evidence="9" type="ORF">GCM10010515_46370</name>
</gene>
<dbReference type="InterPro" id="IPR007341">
    <property type="entry name" value="Transgly_assoc"/>
</dbReference>
<dbReference type="EMBL" id="BMWD01000017">
    <property type="protein sequence ID" value="GGX73505.1"/>
    <property type="molecule type" value="Genomic_DNA"/>
</dbReference>
<feature type="transmembrane region" description="Helical" evidence="8">
    <location>
        <begin position="27"/>
        <end position="47"/>
    </location>
</feature>
<comment type="caution">
    <text evidence="9">The sequence shown here is derived from an EMBL/GenBank/DDBJ whole genome shotgun (WGS) entry which is preliminary data.</text>
</comment>
<evidence type="ECO:0000256" key="5">
    <source>
        <dbReference type="ARBA" id="ARBA00022989"/>
    </source>
</evidence>
<reference evidence="9" key="1">
    <citation type="journal article" date="2014" name="Int. J. Syst. Evol. Microbiol.">
        <title>Complete genome sequence of Corynebacterium casei LMG S-19264T (=DSM 44701T), isolated from a smear-ripened cheese.</title>
        <authorList>
            <consortium name="US DOE Joint Genome Institute (JGI-PGF)"/>
            <person name="Walter F."/>
            <person name="Albersmeier A."/>
            <person name="Kalinowski J."/>
            <person name="Ruckert C."/>
        </authorList>
    </citation>
    <scope>NUCLEOTIDE SEQUENCE</scope>
    <source>
        <strain evidence="9">JCM 4956</strain>
    </source>
</reference>
<dbReference type="Pfam" id="PF04226">
    <property type="entry name" value="Transgly_assoc"/>
    <property type="match status" value="1"/>
</dbReference>
<evidence type="ECO:0000256" key="4">
    <source>
        <dbReference type="ARBA" id="ARBA00022692"/>
    </source>
</evidence>
<organism evidence="9 10">
    <name type="scientific">Streptomyces fructofermentans</name>
    <dbReference type="NCBI Taxonomy" id="152141"/>
    <lineage>
        <taxon>Bacteria</taxon>
        <taxon>Bacillati</taxon>
        <taxon>Actinomycetota</taxon>
        <taxon>Actinomycetes</taxon>
        <taxon>Kitasatosporales</taxon>
        <taxon>Streptomycetaceae</taxon>
        <taxon>Streptomyces</taxon>
    </lineage>
</organism>
<feature type="transmembrane region" description="Helical" evidence="8">
    <location>
        <begin position="59"/>
        <end position="82"/>
    </location>
</feature>
<evidence type="ECO:0000313" key="10">
    <source>
        <dbReference type="Proteomes" id="UP000645555"/>
    </source>
</evidence>
<dbReference type="PANTHER" id="PTHR33884">
    <property type="entry name" value="UPF0410 PROTEIN YMGE"/>
    <property type="match status" value="1"/>
</dbReference>
<evidence type="ECO:0000256" key="7">
    <source>
        <dbReference type="SAM" id="MobiDB-lite"/>
    </source>
</evidence>
<accession>A0A918KRT4</accession>
<keyword evidence="4 8" id="KW-0812">Transmembrane</keyword>
<protein>
    <submittedName>
        <fullName evidence="9">Transglycosylase</fullName>
    </submittedName>
</protein>
<keyword evidence="5 8" id="KW-1133">Transmembrane helix</keyword>
<evidence type="ECO:0000313" key="9">
    <source>
        <dbReference type="EMBL" id="GGX73505.1"/>
    </source>
</evidence>
<dbReference type="Proteomes" id="UP000645555">
    <property type="component" value="Unassembled WGS sequence"/>
</dbReference>
<proteinExistence type="inferred from homology"/>
<comment type="similarity">
    <text evidence="2">Belongs to the UPF0410 family.</text>
</comment>
<feature type="region of interest" description="Disordered" evidence="7">
    <location>
        <begin position="88"/>
        <end position="113"/>
    </location>
</feature>
<keyword evidence="3" id="KW-1003">Cell membrane</keyword>
<evidence type="ECO:0000256" key="8">
    <source>
        <dbReference type="SAM" id="Phobius"/>
    </source>
</evidence>
<keyword evidence="6 8" id="KW-0472">Membrane</keyword>
<dbReference type="GO" id="GO:0005886">
    <property type="term" value="C:plasma membrane"/>
    <property type="evidence" value="ECO:0007669"/>
    <property type="project" value="UniProtKB-SubCell"/>
</dbReference>
<dbReference type="PANTHER" id="PTHR33884:SF3">
    <property type="entry name" value="UPF0410 PROTEIN YMGE"/>
    <property type="match status" value="1"/>
</dbReference>
<evidence type="ECO:0000256" key="2">
    <source>
        <dbReference type="ARBA" id="ARBA00011006"/>
    </source>
</evidence>
<dbReference type="AlphaFoldDB" id="A0A918KRT4"/>
<sequence length="113" mass="11733">MGILSWIILGLLAGAIAKVLLPGRDPGGFVGTTLIGVAGAFIGGWISSRWLDHPISKDFYDGATWVAAIGGSLVLLIAYRILFGHSRDRERAPPDGARQTEGAGTGGAHPCHA</sequence>
<reference evidence="9" key="2">
    <citation type="submission" date="2020-09" db="EMBL/GenBank/DDBJ databases">
        <authorList>
            <person name="Sun Q."/>
            <person name="Ohkuma M."/>
        </authorList>
    </citation>
    <scope>NUCLEOTIDE SEQUENCE</scope>
    <source>
        <strain evidence="9">JCM 4956</strain>
    </source>
</reference>
<comment type="subcellular location">
    <subcellularLocation>
        <location evidence="1">Cell membrane</location>
        <topology evidence="1">Multi-pass membrane protein</topology>
    </subcellularLocation>
</comment>
<keyword evidence="10" id="KW-1185">Reference proteome</keyword>